<evidence type="ECO:0000313" key="9">
    <source>
        <dbReference type="Proteomes" id="UP000077177"/>
    </source>
</evidence>
<reference evidence="9" key="1">
    <citation type="submission" date="2015-01" db="EMBL/GenBank/DDBJ databases">
        <title>Flavisolibacter sp./LCS9/ whole genome sequencing.</title>
        <authorList>
            <person name="Kim M.K."/>
            <person name="Srinivasan S."/>
            <person name="Lee J.-J."/>
        </authorList>
    </citation>
    <scope>NUCLEOTIDE SEQUENCE [LARGE SCALE GENOMIC DNA]</scope>
    <source>
        <strain evidence="9">LCS9</strain>
    </source>
</reference>
<gene>
    <name evidence="8" type="ORF">SY85_01430</name>
</gene>
<dbReference type="PANTHER" id="PTHR33452:SF1">
    <property type="entry name" value="INNER MEMBRANE PROTEIN YPHA-RELATED"/>
    <property type="match status" value="1"/>
</dbReference>
<dbReference type="KEGG" id="fla:SY85_01430"/>
<evidence type="ECO:0000256" key="4">
    <source>
        <dbReference type="ARBA" id="ARBA00022692"/>
    </source>
</evidence>
<name>A0A172TQL2_9BACT</name>
<evidence type="ECO:0000256" key="2">
    <source>
        <dbReference type="ARBA" id="ARBA00006679"/>
    </source>
</evidence>
<keyword evidence="4 7" id="KW-0812">Transmembrane</keyword>
<evidence type="ECO:0000256" key="6">
    <source>
        <dbReference type="ARBA" id="ARBA00023136"/>
    </source>
</evidence>
<comment type="similarity">
    <text evidence="2">Belongs to the DoxX family.</text>
</comment>
<protein>
    <submittedName>
        <fullName evidence="8">DoxX family protein</fullName>
    </submittedName>
</protein>
<dbReference type="RefSeq" id="WP_066401447.1">
    <property type="nucleotide sequence ID" value="NZ_CP011390.1"/>
</dbReference>
<dbReference type="Proteomes" id="UP000077177">
    <property type="component" value="Chromosome"/>
</dbReference>
<feature type="transmembrane region" description="Helical" evidence="7">
    <location>
        <begin position="21"/>
        <end position="38"/>
    </location>
</feature>
<sequence>MNILQRMELWGDRHHPKWLDIIRIALGIFLFIKGIEFYNNLGSMMSMMENQVPFGSLVLIFMAHYVIFAHIVGGLFLAFGIFTRVACIAQIPVLLGAIIFINSKGEMFRPFSELILSVLVLLLLIFFLVVGNGPWSAEHYFDEKKAESQGTV</sequence>
<evidence type="ECO:0000313" key="8">
    <source>
        <dbReference type="EMBL" id="ANE49361.1"/>
    </source>
</evidence>
<dbReference type="AlphaFoldDB" id="A0A172TQL2"/>
<dbReference type="EMBL" id="CP011390">
    <property type="protein sequence ID" value="ANE49361.1"/>
    <property type="molecule type" value="Genomic_DNA"/>
</dbReference>
<dbReference type="Pfam" id="PF07681">
    <property type="entry name" value="DoxX"/>
    <property type="match status" value="1"/>
</dbReference>
<keyword evidence="3" id="KW-1003">Cell membrane</keyword>
<keyword evidence="9" id="KW-1185">Reference proteome</keyword>
<dbReference type="OrthoDB" id="680764at2"/>
<evidence type="ECO:0000256" key="3">
    <source>
        <dbReference type="ARBA" id="ARBA00022475"/>
    </source>
</evidence>
<proteinExistence type="inferred from homology"/>
<comment type="subcellular location">
    <subcellularLocation>
        <location evidence="1">Cell membrane</location>
        <topology evidence="1">Multi-pass membrane protein</topology>
    </subcellularLocation>
</comment>
<feature type="transmembrane region" description="Helical" evidence="7">
    <location>
        <begin position="58"/>
        <end position="78"/>
    </location>
</feature>
<feature type="transmembrane region" description="Helical" evidence="7">
    <location>
        <begin position="114"/>
        <end position="135"/>
    </location>
</feature>
<reference evidence="8 9" key="2">
    <citation type="journal article" date="2016" name="Int. J. Syst. Evol. Microbiol.">
        <title>Flavisolibacter tropicus sp. nov., isolated from tropical soil.</title>
        <authorList>
            <person name="Lee J.J."/>
            <person name="Kang M.S."/>
            <person name="Kim G.S."/>
            <person name="Lee C.S."/>
            <person name="Lim S."/>
            <person name="Lee J."/>
            <person name="Roh S.H."/>
            <person name="Kang H."/>
            <person name="Ha J.M."/>
            <person name="Bae S."/>
            <person name="Jung H.Y."/>
            <person name="Kim M.K."/>
        </authorList>
    </citation>
    <scope>NUCLEOTIDE SEQUENCE [LARGE SCALE GENOMIC DNA]</scope>
    <source>
        <strain evidence="8 9">LCS9</strain>
    </source>
</reference>
<dbReference type="STRING" id="1492898.SY85_01430"/>
<organism evidence="8 9">
    <name type="scientific">Flavisolibacter tropicus</name>
    <dbReference type="NCBI Taxonomy" id="1492898"/>
    <lineage>
        <taxon>Bacteria</taxon>
        <taxon>Pseudomonadati</taxon>
        <taxon>Bacteroidota</taxon>
        <taxon>Chitinophagia</taxon>
        <taxon>Chitinophagales</taxon>
        <taxon>Chitinophagaceae</taxon>
        <taxon>Flavisolibacter</taxon>
    </lineage>
</organism>
<evidence type="ECO:0000256" key="7">
    <source>
        <dbReference type="SAM" id="Phobius"/>
    </source>
</evidence>
<keyword evidence="5 7" id="KW-1133">Transmembrane helix</keyword>
<feature type="transmembrane region" description="Helical" evidence="7">
    <location>
        <begin position="85"/>
        <end position="102"/>
    </location>
</feature>
<keyword evidence="6 7" id="KW-0472">Membrane</keyword>
<evidence type="ECO:0000256" key="1">
    <source>
        <dbReference type="ARBA" id="ARBA00004651"/>
    </source>
</evidence>
<dbReference type="GO" id="GO:0005886">
    <property type="term" value="C:plasma membrane"/>
    <property type="evidence" value="ECO:0007669"/>
    <property type="project" value="UniProtKB-SubCell"/>
</dbReference>
<dbReference type="InterPro" id="IPR051907">
    <property type="entry name" value="DoxX-like_oxidoreductase"/>
</dbReference>
<evidence type="ECO:0000256" key="5">
    <source>
        <dbReference type="ARBA" id="ARBA00022989"/>
    </source>
</evidence>
<dbReference type="PANTHER" id="PTHR33452">
    <property type="entry name" value="OXIDOREDUCTASE CATD-RELATED"/>
    <property type="match status" value="1"/>
</dbReference>
<dbReference type="InterPro" id="IPR032808">
    <property type="entry name" value="DoxX"/>
</dbReference>
<accession>A0A172TQL2</accession>